<dbReference type="EMBL" id="BKCJ010008500">
    <property type="protein sequence ID" value="GEU82547.1"/>
    <property type="molecule type" value="Genomic_DNA"/>
</dbReference>
<keyword evidence="1" id="KW-0175">Coiled coil</keyword>
<reference evidence="3" key="1">
    <citation type="journal article" date="2019" name="Sci. Rep.">
        <title>Draft genome of Tanacetum cinerariifolium, the natural source of mosquito coil.</title>
        <authorList>
            <person name="Yamashiro T."/>
            <person name="Shiraishi A."/>
            <person name="Satake H."/>
            <person name="Nakayama K."/>
        </authorList>
    </citation>
    <scope>NUCLEOTIDE SEQUENCE</scope>
</reference>
<feature type="compositionally biased region" description="Polar residues" evidence="2">
    <location>
        <begin position="460"/>
        <end position="474"/>
    </location>
</feature>
<feature type="coiled-coil region" evidence="1">
    <location>
        <begin position="1191"/>
        <end position="1243"/>
    </location>
</feature>
<evidence type="ECO:0000313" key="3">
    <source>
        <dbReference type="EMBL" id="GEU82547.1"/>
    </source>
</evidence>
<dbReference type="Pfam" id="PF14223">
    <property type="entry name" value="Retrotran_gag_2"/>
    <property type="match status" value="1"/>
</dbReference>
<feature type="compositionally biased region" description="Basic residues" evidence="2">
    <location>
        <begin position="861"/>
        <end position="870"/>
    </location>
</feature>
<proteinExistence type="predicted"/>
<feature type="region of interest" description="Disordered" evidence="2">
    <location>
        <begin position="446"/>
        <end position="474"/>
    </location>
</feature>
<name>A0A6L2NAP4_TANCI</name>
<feature type="coiled-coil region" evidence="1">
    <location>
        <begin position="906"/>
        <end position="958"/>
    </location>
</feature>
<evidence type="ECO:0000256" key="1">
    <source>
        <dbReference type="SAM" id="Coils"/>
    </source>
</evidence>
<protein>
    <submittedName>
        <fullName evidence="3">Uncharacterized protein</fullName>
    </submittedName>
</protein>
<comment type="caution">
    <text evidence="3">The sequence shown here is derived from an EMBL/GenBank/DDBJ whole genome shotgun (WGS) entry which is preliminary data.</text>
</comment>
<gene>
    <name evidence="3" type="ORF">Tci_054525</name>
</gene>
<feature type="region of interest" description="Disordered" evidence="2">
    <location>
        <begin position="853"/>
        <end position="902"/>
    </location>
</feature>
<feature type="region of interest" description="Disordered" evidence="2">
    <location>
        <begin position="1139"/>
        <end position="1185"/>
    </location>
</feature>
<organism evidence="3">
    <name type="scientific">Tanacetum cinerariifolium</name>
    <name type="common">Dalmatian daisy</name>
    <name type="synonym">Chrysanthemum cinerariifolium</name>
    <dbReference type="NCBI Taxonomy" id="118510"/>
    <lineage>
        <taxon>Eukaryota</taxon>
        <taxon>Viridiplantae</taxon>
        <taxon>Streptophyta</taxon>
        <taxon>Embryophyta</taxon>
        <taxon>Tracheophyta</taxon>
        <taxon>Spermatophyta</taxon>
        <taxon>Magnoliopsida</taxon>
        <taxon>eudicotyledons</taxon>
        <taxon>Gunneridae</taxon>
        <taxon>Pentapetalae</taxon>
        <taxon>asterids</taxon>
        <taxon>campanulids</taxon>
        <taxon>Asterales</taxon>
        <taxon>Asteraceae</taxon>
        <taxon>Asteroideae</taxon>
        <taxon>Anthemideae</taxon>
        <taxon>Anthemidinae</taxon>
        <taxon>Tanacetum</taxon>
    </lineage>
</organism>
<accession>A0A6L2NAP4</accession>
<sequence length="1682" mass="192133">MGNRIVEDVVVETAKVDVEVGNEVVDDDKMGNDIKVKTSNSVDLEFLVMEVDKFVTDRNRRWEDEDKYLNVFDYDCEVYYLSKKALLGAKEFFVNKKQEEDFDKIKRDIKHETVKELVDESNGLVEAKIREPVRYEVRKGIKENEFFLEKVPDQCTLISLNLVTRHGTCALTKKRIRDLDVLSTRVKELVKNAKETRSKWSSPLSMEIRGGEVTKFGLIKEKAFEILESEFVMELMLITNMCDKSFENSCQSMVEEEEPEADIKVPEQVDTKVPGPVLEMVDNELVPEIVSKLIDTKADIEDKLGSQSHMTSFSGLGFSDSHFSDFSFSDLSFSDLSESHTEVGMQLAGNKTISGNSSGLGYLKFVRGKLSCFIHMILEDKNLLKGKALIWINWNSQYKSNRKVKAAQIAITAFLAKSNYHFPCINIPFTLAIILNRLRKIHSKGLASGDDNNDGDHPETSNTSPPVPPQTQQIPHTISSVKLPILKKGEYDIWAMKMEHYLSHTDYPIWQKLWLEKGREKQAPLLLMALPEDHLAKLHKMTDAKEIWEAIKSRIGGNDESKKMQKYLLKQKFEGFSVSTSEGLHKGYDRFQTLLSRLEIHGVGVSHEDANQKFLRSLHSSWSQVALIMRTKEMRELFTPYSSKPITMSTLTFAKTYNLIAYLAKPTESKGFEQIIDFLNGISVSYALTASPIIRTSCIKQFWTTAKVKTINDEVRIQALIDEKRINIKESFIFRTLKLDDAEGTSCLANAEIFDEVQLLKVHTTYLVKNIKAGVHFFMFPRFVQLQIDHHLGDVSHHNDIYDNPSFIKKVFANMKRVGIGFSEVVTPLFENMLVSAAKEVGLIQDDVQSITIPTEPSTSKPHKKHKSKKQQTQAPKVSSPEPSPKHRLHLPSNDPLPGDEDSLKLKELMDLRAHLSNKVLEFESEVIDIKSTYKERIVKLECRVDRLEEENKVLKELHSVHSKVNIAAPVVEKEKSFKRGRIIADIDEDVEINLEEAQGKLYRIDLEHSEKVLSMHDVDNEEPADVEEVLEVVKAAKLMTEVVTTARATNSAEATKHYGISNHLSCYKSEVQLFKLGDVSHHKDIYDNPSLTKKVFANMKRVGTGFYGVVTPLFENMLVPATKEVGLIQDDVQSITIPTEPSTSKPYKKYKSKKQQTQAPKVPFPKPSPKHRLHSSSNDPLPGGEDSLKLKELIDLCTHLSNKVLELESEVIDIKSTYKERIEKLECKVDRLEEENKVLKELHSVHSKVDTVAPVVEKEKSFKQGRIIADIDEDDVDDEELADVEEVMEVVKAAKLMTEVVTTSGATTTVEATKVSVPRRRRGVVIQDPEETTSIVVVHSEVQSKDKGKGILIEEPKSLKGQAQIEQDEAFARQLEAELNADINWNVVMEQVKRNERLNDAVMKYQALKRKPLTEAQGRKNMIIYLKNMAGYTMNYFKGMTYSEIKPLFEKHYNYNQAFLEEVNEEVTVSEKEVEVEGHKREGGSLEKEITKKQKMDEESEELKSHLQIVSNDDNDNFDREDLESLWKLVKERFKKTEPKKYTDDYLLKTLKTMSEQPDVEASRYPLTHFNLEQMLNNVRLKVEKVSEMSLELLRLVRRQLNEREFVIKVNLRLTNQTEDKLGPFEVLFSLSNSQEEKAVMVNNMSKRHQRKSSIFGWIPTSDDCSNLCMKGCNLIRQFCV</sequence>
<evidence type="ECO:0000256" key="2">
    <source>
        <dbReference type="SAM" id="MobiDB-lite"/>
    </source>
</evidence>